<dbReference type="InterPro" id="IPR002197">
    <property type="entry name" value="HTH_Fis"/>
</dbReference>
<keyword evidence="6" id="KW-0597">Phosphoprotein</keyword>
<sequence>MVPSSRAILLIDDNPAVSRAMEIAFRMAGHRLDTANGPEEAYSCLARRRYDAILLDMNFRMGESSGGEGLACLARIVADDPAACVVVITAHSGIRIAVAAMQAGARDFAMKPWRNAELVAKVETAIARGAPAPPGTPAASPADLMAEPPRLLGDSVAMQALRTLVHRIGPTPASVTITGPSGGGRTLTALAIHAASPHADTAPVRIDLRDEAAWQRLDDAGGTAILRHPDRLDGVAQARLLDRIPTALRCIAIADAIAPIVPALYRRLATVEVAIPPLADRQDDAVLLARHFARIAAARFGKPQGRLTGAAEAAIRTARWPDEVRGLALAIERAVLLSGDGTVDAAALALPAVPTAVQTASAAGNTDANFDLTDAEKTMIEAALREHRHNVSHAAAALGLSRGALYRRMARYGL</sequence>
<comment type="caution">
    <text evidence="9">The sequence shown here is derived from an EMBL/GenBank/DDBJ whole genome shotgun (WGS) entry which is preliminary data.</text>
</comment>
<evidence type="ECO:0000313" key="10">
    <source>
        <dbReference type="Proteomes" id="UP001500523"/>
    </source>
</evidence>
<dbReference type="Pfam" id="PF00158">
    <property type="entry name" value="Sigma54_activat"/>
    <property type="match status" value="1"/>
</dbReference>
<dbReference type="Pfam" id="PF25601">
    <property type="entry name" value="AAA_lid_14"/>
    <property type="match status" value="1"/>
</dbReference>
<dbReference type="InterPro" id="IPR009057">
    <property type="entry name" value="Homeodomain-like_sf"/>
</dbReference>
<dbReference type="InterPro" id="IPR001789">
    <property type="entry name" value="Sig_transdc_resp-reg_receiver"/>
</dbReference>
<dbReference type="EMBL" id="BAABBF010000002">
    <property type="protein sequence ID" value="GAA3703665.1"/>
    <property type="molecule type" value="Genomic_DNA"/>
</dbReference>
<dbReference type="InterPro" id="IPR058031">
    <property type="entry name" value="AAA_lid_NorR"/>
</dbReference>
<keyword evidence="2" id="KW-0067">ATP-binding</keyword>
<dbReference type="Proteomes" id="UP001500523">
    <property type="component" value="Unassembled WGS sequence"/>
</dbReference>
<dbReference type="PANTHER" id="PTHR32071:SF57">
    <property type="entry name" value="C4-DICARBOXYLATE TRANSPORT TRANSCRIPTIONAL REGULATORY PROTEIN DCTD"/>
    <property type="match status" value="1"/>
</dbReference>
<evidence type="ECO:0000313" key="9">
    <source>
        <dbReference type="EMBL" id="GAA3703665.1"/>
    </source>
</evidence>
<keyword evidence="3" id="KW-0902">Two-component regulatory system</keyword>
<protein>
    <submittedName>
        <fullName evidence="9">Sigma-54 dependent transcriptional regulator</fullName>
    </submittedName>
</protein>
<reference evidence="10" key="1">
    <citation type="journal article" date="2019" name="Int. J. Syst. Evol. Microbiol.">
        <title>The Global Catalogue of Microorganisms (GCM) 10K type strain sequencing project: providing services to taxonomists for standard genome sequencing and annotation.</title>
        <authorList>
            <consortium name="The Broad Institute Genomics Platform"/>
            <consortium name="The Broad Institute Genome Sequencing Center for Infectious Disease"/>
            <person name="Wu L."/>
            <person name="Ma J."/>
        </authorList>
    </citation>
    <scope>NUCLEOTIDE SEQUENCE [LARGE SCALE GENOMIC DNA]</scope>
    <source>
        <strain evidence="10">JCM 17498</strain>
    </source>
</reference>
<dbReference type="Pfam" id="PF02954">
    <property type="entry name" value="HTH_8"/>
    <property type="match status" value="1"/>
</dbReference>
<dbReference type="SUPFAM" id="SSF52172">
    <property type="entry name" value="CheY-like"/>
    <property type="match status" value="1"/>
</dbReference>
<name>A0ABP7DIB9_9SPHN</name>
<evidence type="ECO:0000256" key="1">
    <source>
        <dbReference type="ARBA" id="ARBA00022741"/>
    </source>
</evidence>
<keyword evidence="4" id="KW-0805">Transcription regulation</keyword>
<accession>A0ABP7DIB9</accession>
<dbReference type="CDD" id="cd00156">
    <property type="entry name" value="REC"/>
    <property type="match status" value="1"/>
</dbReference>
<dbReference type="PANTHER" id="PTHR32071">
    <property type="entry name" value="TRANSCRIPTIONAL REGULATORY PROTEIN"/>
    <property type="match status" value="1"/>
</dbReference>
<gene>
    <name evidence="9" type="ORF">GCM10022268_11660</name>
</gene>
<dbReference type="PROSITE" id="PS50045">
    <property type="entry name" value="SIGMA54_INTERACT_4"/>
    <property type="match status" value="1"/>
</dbReference>
<evidence type="ECO:0000259" key="8">
    <source>
        <dbReference type="PROSITE" id="PS50110"/>
    </source>
</evidence>
<dbReference type="PRINTS" id="PR01590">
    <property type="entry name" value="HTHFIS"/>
</dbReference>
<keyword evidence="5" id="KW-0804">Transcription</keyword>
<keyword evidence="1" id="KW-0547">Nucleotide-binding</keyword>
<dbReference type="InterPro" id="IPR011006">
    <property type="entry name" value="CheY-like_superfamily"/>
</dbReference>
<dbReference type="InterPro" id="IPR002078">
    <property type="entry name" value="Sigma_54_int"/>
</dbReference>
<dbReference type="SUPFAM" id="SSF52540">
    <property type="entry name" value="P-loop containing nucleoside triphosphate hydrolases"/>
    <property type="match status" value="1"/>
</dbReference>
<dbReference type="Pfam" id="PF00072">
    <property type="entry name" value="Response_reg"/>
    <property type="match status" value="1"/>
</dbReference>
<dbReference type="PROSITE" id="PS50110">
    <property type="entry name" value="RESPONSE_REGULATORY"/>
    <property type="match status" value="1"/>
</dbReference>
<proteinExistence type="predicted"/>
<dbReference type="InterPro" id="IPR027417">
    <property type="entry name" value="P-loop_NTPase"/>
</dbReference>
<dbReference type="SUPFAM" id="SSF46689">
    <property type="entry name" value="Homeodomain-like"/>
    <property type="match status" value="1"/>
</dbReference>
<organism evidence="9 10">
    <name type="scientific">Sphingomonas cynarae</name>
    <dbReference type="NCBI Taxonomy" id="930197"/>
    <lineage>
        <taxon>Bacteria</taxon>
        <taxon>Pseudomonadati</taxon>
        <taxon>Pseudomonadota</taxon>
        <taxon>Alphaproteobacteria</taxon>
        <taxon>Sphingomonadales</taxon>
        <taxon>Sphingomonadaceae</taxon>
        <taxon>Sphingomonas</taxon>
    </lineage>
</organism>
<feature type="modified residue" description="4-aspartylphosphate" evidence="6">
    <location>
        <position position="56"/>
    </location>
</feature>
<dbReference type="Gene3D" id="3.40.50.2300">
    <property type="match status" value="1"/>
</dbReference>
<dbReference type="Gene3D" id="1.10.8.60">
    <property type="match status" value="1"/>
</dbReference>
<evidence type="ECO:0000256" key="2">
    <source>
        <dbReference type="ARBA" id="ARBA00022840"/>
    </source>
</evidence>
<dbReference type="Gene3D" id="3.40.50.300">
    <property type="entry name" value="P-loop containing nucleotide triphosphate hydrolases"/>
    <property type="match status" value="1"/>
</dbReference>
<evidence type="ECO:0000256" key="3">
    <source>
        <dbReference type="ARBA" id="ARBA00023012"/>
    </source>
</evidence>
<feature type="domain" description="Response regulatory" evidence="8">
    <location>
        <begin position="7"/>
        <end position="126"/>
    </location>
</feature>
<evidence type="ECO:0000256" key="4">
    <source>
        <dbReference type="ARBA" id="ARBA00023015"/>
    </source>
</evidence>
<keyword evidence="10" id="KW-1185">Reference proteome</keyword>
<dbReference type="SMART" id="SM00448">
    <property type="entry name" value="REC"/>
    <property type="match status" value="1"/>
</dbReference>
<dbReference type="RefSeq" id="WP_344692429.1">
    <property type="nucleotide sequence ID" value="NZ_BAABBF010000002.1"/>
</dbReference>
<evidence type="ECO:0000256" key="5">
    <source>
        <dbReference type="ARBA" id="ARBA00023163"/>
    </source>
</evidence>
<evidence type="ECO:0000259" key="7">
    <source>
        <dbReference type="PROSITE" id="PS50045"/>
    </source>
</evidence>
<dbReference type="Gene3D" id="1.10.10.60">
    <property type="entry name" value="Homeodomain-like"/>
    <property type="match status" value="1"/>
</dbReference>
<feature type="domain" description="Sigma-54 factor interaction" evidence="7">
    <location>
        <begin position="151"/>
        <end position="336"/>
    </location>
</feature>
<evidence type="ECO:0000256" key="6">
    <source>
        <dbReference type="PROSITE-ProRule" id="PRU00169"/>
    </source>
</evidence>